<dbReference type="EMBL" id="ML978082">
    <property type="protein sequence ID" value="KAF2008685.1"/>
    <property type="molecule type" value="Genomic_DNA"/>
</dbReference>
<evidence type="ECO:0000313" key="2">
    <source>
        <dbReference type="Proteomes" id="UP000799778"/>
    </source>
</evidence>
<gene>
    <name evidence="1" type="ORF">BU24DRAFT_415737</name>
</gene>
<dbReference type="SUPFAM" id="SSF48576">
    <property type="entry name" value="Terpenoid synthases"/>
    <property type="match status" value="1"/>
</dbReference>
<accession>A0A6A5X6P8</accession>
<dbReference type="Proteomes" id="UP000799778">
    <property type="component" value="Unassembled WGS sequence"/>
</dbReference>
<proteinExistence type="predicted"/>
<organism evidence="1 2">
    <name type="scientific">Aaosphaeria arxii CBS 175.79</name>
    <dbReference type="NCBI Taxonomy" id="1450172"/>
    <lineage>
        <taxon>Eukaryota</taxon>
        <taxon>Fungi</taxon>
        <taxon>Dikarya</taxon>
        <taxon>Ascomycota</taxon>
        <taxon>Pezizomycotina</taxon>
        <taxon>Dothideomycetes</taxon>
        <taxon>Pleosporomycetidae</taxon>
        <taxon>Pleosporales</taxon>
        <taxon>Pleosporales incertae sedis</taxon>
        <taxon>Aaosphaeria</taxon>
    </lineage>
</organism>
<dbReference type="Gene3D" id="1.10.600.10">
    <property type="entry name" value="Farnesyl Diphosphate Synthase"/>
    <property type="match status" value="1"/>
</dbReference>
<dbReference type="RefSeq" id="XP_033377024.1">
    <property type="nucleotide sequence ID" value="XM_033526317.1"/>
</dbReference>
<dbReference type="InterPro" id="IPR008949">
    <property type="entry name" value="Isoprenoid_synthase_dom_sf"/>
</dbReference>
<dbReference type="GeneID" id="54283714"/>
<evidence type="ECO:0000313" key="1">
    <source>
        <dbReference type="EMBL" id="KAF2008685.1"/>
    </source>
</evidence>
<sequence length="309" mass="35006">MDYKYSEVVDKALYEDHGLSHGIPLRIHRDPDKEINGALRAQADWSRDVRPVTGYLGGLGVPYSFIRVTVPECLPDRLEVISYANEFAFLYDDEMENLDLKSFREGRDQMLDAFGNDALNRKVDAGSRPEKKLQAQVFGEMLAIDPVRGVTSMKAWATFVQLASRTRSTPFETLAEYLPSRIIDAGELIWFGTLTFGLALTIPDTELSMCMSLARPGYAAISLTNDLYSWKKERKDAEKAGLDYVFNAIWVIMKERGVGEEEAMEVCKEEIKKYIAEYDEIVKKTGRDLSVSRDTRAYLEAILAKSPNR</sequence>
<reference evidence="1" key="1">
    <citation type="journal article" date="2020" name="Stud. Mycol.">
        <title>101 Dothideomycetes genomes: a test case for predicting lifestyles and emergence of pathogens.</title>
        <authorList>
            <person name="Haridas S."/>
            <person name="Albert R."/>
            <person name="Binder M."/>
            <person name="Bloem J."/>
            <person name="Labutti K."/>
            <person name="Salamov A."/>
            <person name="Andreopoulos B."/>
            <person name="Baker S."/>
            <person name="Barry K."/>
            <person name="Bills G."/>
            <person name="Bluhm B."/>
            <person name="Cannon C."/>
            <person name="Castanera R."/>
            <person name="Culley D."/>
            <person name="Daum C."/>
            <person name="Ezra D."/>
            <person name="Gonzalez J."/>
            <person name="Henrissat B."/>
            <person name="Kuo A."/>
            <person name="Liang C."/>
            <person name="Lipzen A."/>
            <person name="Lutzoni F."/>
            <person name="Magnuson J."/>
            <person name="Mondo S."/>
            <person name="Nolan M."/>
            <person name="Ohm R."/>
            <person name="Pangilinan J."/>
            <person name="Park H.-J."/>
            <person name="Ramirez L."/>
            <person name="Alfaro M."/>
            <person name="Sun H."/>
            <person name="Tritt A."/>
            <person name="Yoshinaga Y."/>
            <person name="Zwiers L.-H."/>
            <person name="Turgeon B."/>
            <person name="Goodwin S."/>
            <person name="Spatafora J."/>
            <person name="Crous P."/>
            <person name="Grigoriev I."/>
        </authorList>
    </citation>
    <scope>NUCLEOTIDE SEQUENCE</scope>
    <source>
        <strain evidence="1">CBS 175.79</strain>
    </source>
</reference>
<protein>
    <submittedName>
        <fullName evidence="1">Terpenoid synthase</fullName>
    </submittedName>
</protein>
<dbReference type="OrthoDB" id="6921389at2759"/>
<dbReference type="AlphaFoldDB" id="A0A6A5X6P8"/>
<name>A0A6A5X6P8_9PLEO</name>
<keyword evidence="2" id="KW-1185">Reference proteome</keyword>
<dbReference type="Pfam" id="PF19086">
    <property type="entry name" value="Terpene_syn_C_2"/>
    <property type="match status" value="1"/>
</dbReference>